<dbReference type="PANTHER" id="PTHR40036">
    <property type="entry name" value="MACROCIN O-METHYLTRANSFERASE"/>
    <property type="match status" value="1"/>
</dbReference>
<comment type="similarity">
    <text evidence="1">Belongs to the iron/ascorbate-dependent oxidoreductase family.</text>
</comment>
<dbReference type="Pfam" id="PF05711">
    <property type="entry name" value="TylF"/>
    <property type="match status" value="1"/>
</dbReference>
<name>A0AAE3FVC5_9EURY</name>
<proteinExistence type="inferred from homology"/>
<dbReference type="EMBL" id="JAKRVX010000001">
    <property type="protein sequence ID" value="MCL9815645.1"/>
    <property type="molecule type" value="Genomic_DNA"/>
</dbReference>
<dbReference type="InterPro" id="IPR008884">
    <property type="entry name" value="TylF_MeTrfase"/>
</dbReference>
<dbReference type="InterPro" id="IPR002057">
    <property type="entry name" value="Isopenicillin-N_synth_CS"/>
</dbReference>
<dbReference type="InterPro" id="IPR029063">
    <property type="entry name" value="SAM-dependent_MTases_sf"/>
</dbReference>
<dbReference type="PANTHER" id="PTHR40036:SF1">
    <property type="entry name" value="MACROCIN O-METHYLTRANSFERASE"/>
    <property type="match status" value="1"/>
</dbReference>
<keyword evidence="3" id="KW-0408">Iron</keyword>
<gene>
    <name evidence="4" type="ORF">AArcSt2_01685</name>
</gene>
<keyword evidence="4" id="KW-0808">Transferase</keyword>
<evidence type="ECO:0000256" key="1">
    <source>
        <dbReference type="ARBA" id="ARBA00008056"/>
    </source>
</evidence>
<evidence type="ECO:0000256" key="3">
    <source>
        <dbReference type="ARBA" id="ARBA00023004"/>
    </source>
</evidence>
<keyword evidence="5" id="KW-1185">Reference proteome</keyword>
<reference evidence="4" key="2">
    <citation type="submission" date="2022-02" db="EMBL/GenBank/DDBJ databases">
        <authorList>
            <person name="Elcheninov A.G."/>
            <person name="Sorokin D.Y."/>
            <person name="Kublanov I.V."/>
        </authorList>
    </citation>
    <scope>NUCLEOTIDE SEQUENCE</scope>
    <source>
        <strain evidence="4">AArc-St2</strain>
    </source>
</reference>
<evidence type="ECO:0000313" key="4">
    <source>
        <dbReference type="EMBL" id="MCL9815645.1"/>
    </source>
</evidence>
<accession>A0AAE3FVC5</accession>
<sequence>MAVEHSTTEQDTSRSHRLAHSVARVYRLSILVLSLPIVLSEYFAPKTGREYGIGLRDKLRLGVTMLRNNRRIPTGSSFVEHLIIATKAFTVPVEEDGVLVECGAYKGGSTANLSLVAALCGRELVVFDSFEGMPDPDDRDREHLLLASESVHTYDADAWQGTLAEVQANIQQYGNIDACRFEVGYFEESMPAFTDPVVVAFVDVGLRSSAETAIEYLWPHLQTGRYLFTHEAKHQEIVSLFFEDAWWRDRIGTEPPGLVGAGSGLGLHPGPNGFSSLLAYTIKSPERRQFKTVSDDGKENVVAGHADN</sequence>
<dbReference type="PROSITE" id="PS00186">
    <property type="entry name" value="IPNS_2"/>
    <property type="match status" value="1"/>
</dbReference>
<keyword evidence="4" id="KW-0489">Methyltransferase</keyword>
<dbReference type="AlphaFoldDB" id="A0AAE3FVC5"/>
<protein>
    <submittedName>
        <fullName evidence="4">TylF/MycF family methyltransferase</fullName>
    </submittedName>
</protein>
<dbReference type="RefSeq" id="WP_250582503.1">
    <property type="nucleotide sequence ID" value="NZ_JAKRVX010000001.1"/>
</dbReference>
<dbReference type="GO" id="GO:0032259">
    <property type="term" value="P:methylation"/>
    <property type="evidence" value="ECO:0007669"/>
    <property type="project" value="UniProtKB-KW"/>
</dbReference>
<dbReference type="GO" id="GO:0008168">
    <property type="term" value="F:methyltransferase activity"/>
    <property type="evidence" value="ECO:0007669"/>
    <property type="project" value="UniProtKB-KW"/>
</dbReference>
<dbReference type="Proteomes" id="UP001203207">
    <property type="component" value="Unassembled WGS sequence"/>
</dbReference>
<keyword evidence="2" id="KW-0560">Oxidoreductase</keyword>
<reference evidence="4" key="1">
    <citation type="journal article" date="2022" name="Syst. Appl. Microbiol.">
        <title>Natronocalculus amylovorans gen. nov., sp. nov., and Natranaeroarchaeum aerophilus sp. nov., dominant culturable amylolytic natronoarchaea from hypersaline soda lakes in southwestern Siberia.</title>
        <authorList>
            <person name="Sorokin D.Y."/>
            <person name="Elcheninov A.G."/>
            <person name="Khizhniak T.V."/>
            <person name="Koenen M."/>
            <person name="Bale N.J."/>
            <person name="Damste J.S.S."/>
            <person name="Kublanov I.V."/>
        </authorList>
    </citation>
    <scope>NUCLEOTIDE SEQUENCE</scope>
    <source>
        <strain evidence="4">AArc-St2</strain>
    </source>
</reference>
<dbReference type="GO" id="GO:0016491">
    <property type="term" value="F:oxidoreductase activity"/>
    <property type="evidence" value="ECO:0007669"/>
    <property type="project" value="UniProtKB-KW"/>
</dbReference>
<dbReference type="Gene3D" id="3.40.50.150">
    <property type="entry name" value="Vaccinia Virus protein VP39"/>
    <property type="match status" value="1"/>
</dbReference>
<evidence type="ECO:0000256" key="2">
    <source>
        <dbReference type="ARBA" id="ARBA00023002"/>
    </source>
</evidence>
<evidence type="ECO:0000313" key="5">
    <source>
        <dbReference type="Proteomes" id="UP001203207"/>
    </source>
</evidence>
<organism evidence="4 5">
    <name type="scientific">Natronocalculus amylovorans</name>
    <dbReference type="NCBI Taxonomy" id="2917812"/>
    <lineage>
        <taxon>Archaea</taxon>
        <taxon>Methanobacteriati</taxon>
        <taxon>Methanobacteriota</taxon>
        <taxon>Stenosarchaea group</taxon>
        <taxon>Halobacteria</taxon>
        <taxon>Halobacteriales</taxon>
        <taxon>Haloferacaceae</taxon>
        <taxon>Natronocalculus</taxon>
    </lineage>
</organism>
<comment type="caution">
    <text evidence="4">The sequence shown here is derived from an EMBL/GenBank/DDBJ whole genome shotgun (WGS) entry which is preliminary data.</text>
</comment>
<dbReference type="GO" id="GO:0005506">
    <property type="term" value="F:iron ion binding"/>
    <property type="evidence" value="ECO:0007669"/>
    <property type="project" value="InterPro"/>
</dbReference>